<gene>
    <name evidence="2" type="ORF">CEXT_343061</name>
</gene>
<sequence length="66" mass="7314">MPCGPRDKGPFSQPFLPRERGPGLFTSAQDRQQPEQFKTGTPVEKLTVSAAEVLRRLKTLPVIPPN</sequence>
<accession>A0AAV4SG91</accession>
<dbReference type="AlphaFoldDB" id="A0AAV4SG91"/>
<proteinExistence type="predicted"/>
<feature type="region of interest" description="Disordered" evidence="1">
    <location>
        <begin position="1"/>
        <end position="40"/>
    </location>
</feature>
<name>A0AAV4SG91_CAEEX</name>
<feature type="compositionally biased region" description="Polar residues" evidence="1">
    <location>
        <begin position="26"/>
        <end position="39"/>
    </location>
</feature>
<comment type="caution">
    <text evidence="2">The sequence shown here is derived from an EMBL/GenBank/DDBJ whole genome shotgun (WGS) entry which is preliminary data.</text>
</comment>
<evidence type="ECO:0000256" key="1">
    <source>
        <dbReference type="SAM" id="MobiDB-lite"/>
    </source>
</evidence>
<reference evidence="2 3" key="1">
    <citation type="submission" date="2021-06" db="EMBL/GenBank/DDBJ databases">
        <title>Caerostris extrusa draft genome.</title>
        <authorList>
            <person name="Kono N."/>
            <person name="Arakawa K."/>
        </authorList>
    </citation>
    <scope>NUCLEOTIDE SEQUENCE [LARGE SCALE GENOMIC DNA]</scope>
</reference>
<dbReference type="Proteomes" id="UP001054945">
    <property type="component" value="Unassembled WGS sequence"/>
</dbReference>
<evidence type="ECO:0000313" key="3">
    <source>
        <dbReference type="Proteomes" id="UP001054945"/>
    </source>
</evidence>
<dbReference type="EMBL" id="BPLR01009425">
    <property type="protein sequence ID" value="GIY31796.1"/>
    <property type="molecule type" value="Genomic_DNA"/>
</dbReference>
<organism evidence="2 3">
    <name type="scientific">Caerostris extrusa</name>
    <name type="common">Bark spider</name>
    <name type="synonym">Caerostris bankana</name>
    <dbReference type="NCBI Taxonomy" id="172846"/>
    <lineage>
        <taxon>Eukaryota</taxon>
        <taxon>Metazoa</taxon>
        <taxon>Ecdysozoa</taxon>
        <taxon>Arthropoda</taxon>
        <taxon>Chelicerata</taxon>
        <taxon>Arachnida</taxon>
        <taxon>Araneae</taxon>
        <taxon>Araneomorphae</taxon>
        <taxon>Entelegynae</taxon>
        <taxon>Araneoidea</taxon>
        <taxon>Araneidae</taxon>
        <taxon>Caerostris</taxon>
    </lineage>
</organism>
<protein>
    <submittedName>
        <fullName evidence="2">Uncharacterized protein</fullName>
    </submittedName>
</protein>
<keyword evidence="3" id="KW-1185">Reference proteome</keyword>
<evidence type="ECO:0000313" key="2">
    <source>
        <dbReference type="EMBL" id="GIY31796.1"/>
    </source>
</evidence>